<organism evidence="3 4">
    <name type="scientific">Chitinophaga caeni</name>
    <dbReference type="NCBI Taxonomy" id="2029983"/>
    <lineage>
        <taxon>Bacteria</taxon>
        <taxon>Pseudomonadati</taxon>
        <taxon>Bacteroidota</taxon>
        <taxon>Chitinophagia</taxon>
        <taxon>Chitinophagales</taxon>
        <taxon>Chitinophagaceae</taxon>
        <taxon>Chitinophaga</taxon>
    </lineage>
</organism>
<dbReference type="Pfam" id="PF06439">
    <property type="entry name" value="3keto-disac_hyd"/>
    <property type="match status" value="1"/>
</dbReference>
<evidence type="ECO:0000313" key="3">
    <source>
        <dbReference type="EMBL" id="ATL49217.1"/>
    </source>
</evidence>
<dbReference type="GO" id="GO:0016787">
    <property type="term" value="F:hydrolase activity"/>
    <property type="evidence" value="ECO:0007669"/>
    <property type="project" value="InterPro"/>
</dbReference>
<dbReference type="InterPro" id="IPR010496">
    <property type="entry name" value="AL/BT2_dom"/>
</dbReference>
<sequence length="325" mass="35569">MLRKNLLFGVASLLLASSTIAMPIAPSNTFEMIQDQIKPKDLIGRWDITVDQDGKPAPSWLEVDLSGYRTLVGRFVGVSGSARPISEVHFNNGKFDFKIPPQWEGGDKDFVIQGEVTADGIKGTIETSEGKTYPFTGVKAPSLRNTGAKPSWGKAIQLFNGKDLSGWKAMGHNQWIVQDGILTSPKSGSNLVSEQKFKDFKLHIEFKYPKGSNSGIYLRGRHEVQILDNSKDEHPDSHLFSGVYGFLTPSEINSLGPDQWQSYDITLIGRMVTIVANGKTVISNQEIPGITGGALDSNEAEPGPIYIQGDHGPVQFRKITITPAK</sequence>
<keyword evidence="4" id="KW-1185">Reference proteome</keyword>
<dbReference type="KEGG" id="cbae:COR50_19685"/>
<feature type="chain" id="PRO_5012290530" description="3-keto-alpha-glucoside-1,2-lyase/3-keto-2-hydroxy-glucal hydratase domain-containing protein" evidence="1">
    <location>
        <begin position="22"/>
        <end position="325"/>
    </location>
</feature>
<dbReference type="OrthoDB" id="190957at2"/>
<evidence type="ECO:0000313" key="4">
    <source>
        <dbReference type="Proteomes" id="UP000220133"/>
    </source>
</evidence>
<dbReference type="AlphaFoldDB" id="A0A291QZ43"/>
<feature type="domain" description="3-keto-alpha-glucoside-1,2-lyase/3-keto-2-hydroxy-glucal hydratase" evidence="2">
    <location>
        <begin position="155"/>
        <end position="322"/>
    </location>
</feature>
<evidence type="ECO:0000259" key="2">
    <source>
        <dbReference type="Pfam" id="PF06439"/>
    </source>
</evidence>
<proteinExistence type="predicted"/>
<name>A0A291QZ43_9BACT</name>
<dbReference type="RefSeq" id="WP_098195585.1">
    <property type="nucleotide sequence ID" value="NZ_CP023777.1"/>
</dbReference>
<dbReference type="Gene3D" id="2.60.120.560">
    <property type="entry name" value="Exo-inulinase, domain 1"/>
    <property type="match status" value="1"/>
</dbReference>
<accession>A0A291QZ43</accession>
<dbReference type="Proteomes" id="UP000220133">
    <property type="component" value="Chromosome"/>
</dbReference>
<dbReference type="EMBL" id="CP023777">
    <property type="protein sequence ID" value="ATL49217.1"/>
    <property type="molecule type" value="Genomic_DNA"/>
</dbReference>
<evidence type="ECO:0000256" key="1">
    <source>
        <dbReference type="SAM" id="SignalP"/>
    </source>
</evidence>
<gene>
    <name evidence="3" type="ORF">COR50_19685</name>
</gene>
<keyword evidence="1" id="KW-0732">Signal</keyword>
<protein>
    <recommendedName>
        <fullName evidence="2">3-keto-alpha-glucoside-1,2-lyase/3-keto-2-hydroxy-glucal hydratase domain-containing protein</fullName>
    </recommendedName>
</protein>
<feature type="signal peptide" evidence="1">
    <location>
        <begin position="1"/>
        <end position="21"/>
    </location>
</feature>
<reference evidence="3 4" key="1">
    <citation type="submission" date="2017-10" db="EMBL/GenBank/DDBJ databases">
        <title>Paenichitinophaga pekingensis gen. nov., sp. nov., isolated from activated sludge.</title>
        <authorList>
            <person name="Jin D."/>
            <person name="Kong X."/>
            <person name="Deng Y."/>
            <person name="Bai Z."/>
        </authorList>
    </citation>
    <scope>NUCLEOTIDE SEQUENCE [LARGE SCALE GENOMIC DNA]</scope>
    <source>
        <strain evidence="3 4">13</strain>
    </source>
</reference>